<dbReference type="SUPFAM" id="SSF53659">
    <property type="entry name" value="Isocitrate/Isopropylmalate dehydrogenase-like"/>
    <property type="match status" value="1"/>
</dbReference>
<evidence type="ECO:0000256" key="1">
    <source>
        <dbReference type="ARBA" id="ARBA00022679"/>
    </source>
</evidence>
<proteinExistence type="predicted"/>
<evidence type="ECO:0000313" key="5">
    <source>
        <dbReference type="Proteomes" id="UP000035491"/>
    </source>
</evidence>
<evidence type="ECO:0000313" key="4">
    <source>
        <dbReference type="EMBL" id="KJW00263.1"/>
    </source>
</evidence>
<dbReference type="Proteomes" id="UP000035491">
    <property type="component" value="Unassembled WGS sequence"/>
</dbReference>
<organism evidence="4 5">
    <name type="scientific">Rickettsia parkeri str. Tate's Hell</name>
    <dbReference type="NCBI Taxonomy" id="1359189"/>
    <lineage>
        <taxon>Bacteria</taxon>
        <taxon>Pseudomonadati</taxon>
        <taxon>Pseudomonadota</taxon>
        <taxon>Alphaproteobacteria</taxon>
        <taxon>Rickettsiales</taxon>
        <taxon>Rickettsiaceae</taxon>
        <taxon>Rickettsieae</taxon>
        <taxon>Rickettsia</taxon>
        <taxon>spotted fever group</taxon>
    </lineage>
</organism>
<keyword evidence="2" id="KW-0012">Acyltransferase</keyword>
<sequence>MAVATFPKPFIITDAAINIRPTLEDKRDIVQNAIDLMHMIREDTQVRVAVLSVVETVTSAIPTTLDATALSQMVDRGQITNAIVDGPLAFDNAISLFAAEAKCISSSVSGNADILVVPDLESGNMLAKQLKYLGQAVMAGIVLGARVPIILTSRADPMDMRIISCVLASFIYNHTKAKLHIQAGK</sequence>
<dbReference type="PANTHER" id="PTHR43356">
    <property type="entry name" value="PHOSPHATE ACETYLTRANSFERASE"/>
    <property type="match status" value="1"/>
</dbReference>
<dbReference type="Pfam" id="PF01515">
    <property type="entry name" value="PTA_PTB"/>
    <property type="match status" value="1"/>
</dbReference>
<feature type="domain" description="Phosphate acetyl/butaryl transferase" evidence="3">
    <location>
        <begin position="10"/>
        <end position="159"/>
    </location>
</feature>
<comment type="caution">
    <text evidence="4">The sequence shown here is derived from an EMBL/GenBank/DDBJ whole genome shotgun (WGS) entry which is preliminary data.</text>
</comment>
<protein>
    <submittedName>
        <fullName evidence="4">Phosphate acetyl/butaryl transferase family protein</fullName>
    </submittedName>
</protein>
<dbReference type="InterPro" id="IPR002505">
    <property type="entry name" value="PTA_PTB"/>
</dbReference>
<keyword evidence="1 4" id="KW-0808">Transferase</keyword>
<dbReference type="Gene3D" id="3.40.718.10">
    <property type="entry name" value="Isopropylmalate Dehydrogenase"/>
    <property type="match status" value="1"/>
</dbReference>
<accession>A0ABR5DNH4</accession>
<dbReference type="GO" id="GO:0016740">
    <property type="term" value="F:transferase activity"/>
    <property type="evidence" value="ECO:0007669"/>
    <property type="project" value="UniProtKB-KW"/>
</dbReference>
<evidence type="ECO:0000259" key="3">
    <source>
        <dbReference type="Pfam" id="PF01515"/>
    </source>
</evidence>
<dbReference type="InterPro" id="IPR050500">
    <property type="entry name" value="Phos_Acetyltrans/Butyryltrans"/>
</dbReference>
<evidence type="ECO:0000256" key="2">
    <source>
        <dbReference type="ARBA" id="ARBA00023315"/>
    </source>
</evidence>
<gene>
    <name evidence="4" type="ORF">RPATATE_1544</name>
</gene>
<keyword evidence="5" id="KW-1185">Reference proteome</keyword>
<reference evidence="4 5" key="1">
    <citation type="submission" date="2015-02" db="EMBL/GenBank/DDBJ databases">
        <title>Genome Sequencing of Rickettsiales.</title>
        <authorList>
            <person name="Daugherty S.C."/>
            <person name="Su Q."/>
            <person name="Abolude K."/>
            <person name="Beier-Sexton M."/>
            <person name="Carlyon J.A."/>
            <person name="Carter R."/>
            <person name="Day N.P."/>
            <person name="Dumler S.J."/>
            <person name="Dyachenko V."/>
            <person name="Godinez A."/>
            <person name="Kurtti T.J."/>
            <person name="Lichay M."/>
            <person name="Mullins K.E."/>
            <person name="Ott S."/>
            <person name="Pappas-Brown V."/>
            <person name="Paris D.H."/>
            <person name="Patel P."/>
            <person name="Richards A.L."/>
            <person name="Sadzewicz L."/>
            <person name="Sears K."/>
            <person name="Seidman D."/>
            <person name="Sengamalay N."/>
            <person name="Stenos J."/>
            <person name="Tallon L.J."/>
            <person name="Vincent G."/>
            <person name="Fraser C.M."/>
            <person name="Munderloh U."/>
            <person name="Dunning-Hotopp J.C."/>
        </authorList>
    </citation>
    <scope>NUCLEOTIDE SEQUENCE [LARGE SCALE GENOMIC DNA]</scope>
    <source>
        <strain evidence="4 5">Tate's Hell</strain>
    </source>
</reference>
<dbReference type="EMBL" id="LAOO01000001">
    <property type="protein sequence ID" value="KJW00263.1"/>
    <property type="molecule type" value="Genomic_DNA"/>
</dbReference>
<name>A0ABR5DNH4_RICPA</name>
<dbReference type="PANTHER" id="PTHR43356:SF2">
    <property type="entry name" value="PHOSPHATE ACETYLTRANSFERASE"/>
    <property type="match status" value="1"/>
</dbReference>